<dbReference type="Proteomes" id="UP001500556">
    <property type="component" value="Unassembled WGS sequence"/>
</dbReference>
<accession>A0ABP8XUP9</accession>
<evidence type="ECO:0000313" key="2">
    <source>
        <dbReference type="EMBL" id="GAA4713725.1"/>
    </source>
</evidence>
<evidence type="ECO:0000313" key="3">
    <source>
        <dbReference type="Proteomes" id="UP001500556"/>
    </source>
</evidence>
<gene>
    <name evidence="2" type="ORF">GCM10025782_07460</name>
</gene>
<sequence length="249" mass="26034">MRPTAQHDLSSTWCDIPARASRAALGRPQEHPRDAGGSFPGPGTVDASTLLVYIMDVYDPWSYAYLPSVSAVLSAACSLVDVEIVQSGHDTSGRPDALAATVDAVSRSTDACFGAEFLAALRSGSLVVDAEAAAAGVIALLATEQMPVSTVIGAVQHEFFVCGRPLEAPGVLGRVATNLGLDAQAIELFAASARAHELAAEDFAVARDLNVGGRPLLLASRGDRLFEFDGLGASSQRLVDQFRTVLTRP</sequence>
<dbReference type="Gene3D" id="3.40.30.10">
    <property type="entry name" value="Glutaredoxin"/>
    <property type="match status" value="1"/>
</dbReference>
<organism evidence="2 3">
    <name type="scientific">Pedococcus ginsenosidimutans</name>
    <dbReference type="NCBI Taxonomy" id="490570"/>
    <lineage>
        <taxon>Bacteria</taxon>
        <taxon>Bacillati</taxon>
        <taxon>Actinomycetota</taxon>
        <taxon>Actinomycetes</taxon>
        <taxon>Micrococcales</taxon>
        <taxon>Intrasporangiaceae</taxon>
        <taxon>Pedococcus</taxon>
    </lineage>
</organism>
<dbReference type="Pfam" id="PF01323">
    <property type="entry name" value="DSBA"/>
    <property type="match status" value="1"/>
</dbReference>
<protein>
    <recommendedName>
        <fullName evidence="1">DSBA-like thioredoxin domain-containing protein</fullName>
    </recommendedName>
</protein>
<proteinExistence type="predicted"/>
<dbReference type="SUPFAM" id="SSF52833">
    <property type="entry name" value="Thioredoxin-like"/>
    <property type="match status" value="1"/>
</dbReference>
<reference evidence="3" key="1">
    <citation type="journal article" date="2019" name="Int. J. Syst. Evol. Microbiol.">
        <title>The Global Catalogue of Microorganisms (GCM) 10K type strain sequencing project: providing services to taxonomists for standard genome sequencing and annotation.</title>
        <authorList>
            <consortium name="The Broad Institute Genomics Platform"/>
            <consortium name="The Broad Institute Genome Sequencing Center for Infectious Disease"/>
            <person name="Wu L."/>
            <person name="Ma J."/>
        </authorList>
    </citation>
    <scope>NUCLEOTIDE SEQUENCE [LARGE SCALE GENOMIC DNA]</scope>
    <source>
        <strain evidence="3">JCM 18961</strain>
    </source>
</reference>
<feature type="domain" description="DSBA-like thioredoxin" evidence="1">
    <location>
        <begin position="129"/>
        <end position="234"/>
    </location>
</feature>
<keyword evidence="3" id="KW-1185">Reference proteome</keyword>
<dbReference type="EMBL" id="BAABLO010000001">
    <property type="protein sequence ID" value="GAA4713725.1"/>
    <property type="molecule type" value="Genomic_DNA"/>
</dbReference>
<dbReference type="InterPro" id="IPR001853">
    <property type="entry name" value="DSBA-like_thioredoxin_dom"/>
</dbReference>
<name>A0ABP8XUP9_9MICO</name>
<comment type="caution">
    <text evidence="2">The sequence shown here is derived from an EMBL/GenBank/DDBJ whole genome shotgun (WGS) entry which is preliminary data.</text>
</comment>
<dbReference type="InterPro" id="IPR036249">
    <property type="entry name" value="Thioredoxin-like_sf"/>
</dbReference>
<dbReference type="RefSeq" id="WP_345501277.1">
    <property type="nucleotide sequence ID" value="NZ_BAABLO010000001.1"/>
</dbReference>
<evidence type="ECO:0000259" key="1">
    <source>
        <dbReference type="Pfam" id="PF01323"/>
    </source>
</evidence>
<dbReference type="Gene3D" id="1.10.472.60">
    <property type="entry name" value="putative protein disulfide isomerase domain"/>
    <property type="match status" value="1"/>
</dbReference>